<organism evidence="1 2">
    <name type="scientific">Paxillus involutus ATCC 200175</name>
    <dbReference type="NCBI Taxonomy" id="664439"/>
    <lineage>
        <taxon>Eukaryota</taxon>
        <taxon>Fungi</taxon>
        <taxon>Dikarya</taxon>
        <taxon>Basidiomycota</taxon>
        <taxon>Agaricomycotina</taxon>
        <taxon>Agaricomycetes</taxon>
        <taxon>Agaricomycetidae</taxon>
        <taxon>Boletales</taxon>
        <taxon>Paxilineae</taxon>
        <taxon>Paxillaceae</taxon>
        <taxon>Paxillus</taxon>
    </lineage>
</organism>
<dbReference type="HOGENOM" id="CLU_1152086_0_0_1"/>
<evidence type="ECO:0000313" key="1">
    <source>
        <dbReference type="EMBL" id="KIJ12025.1"/>
    </source>
</evidence>
<gene>
    <name evidence="1" type="ORF">PAXINDRAFT_15206</name>
</gene>
<keyword evidence="2" id="KW-1185">Reference proteome</keyword>
<reference evidence="1 2" key="1">
    <citation type="submission" date="2014-06" db="EMBL/GenBank/DDBJ databases">
        <authorList>
            <consortium name="DOE Joint Genome Institute"/>
            <person name="Kuo A."/>
            <person name="Kohler A."/>
            <person name="Nagy L.G."/>
            <person name="Floudas D."/>
            <person name="Copeland A."/>
            <person name="Barry K.W."/>
            <person name="Cichocki N."/>
            <person name="Veneault-Fourrey C."/>
            <person name="LaButti K."/>
            <person name="Lindquist E.A."/>
            <person name="Lipzen A."/>
            <person name="Lundell T."/>
            <person name="Morin E."/>
            <person name="Murat C."/>
            <person name="Sun H."/>
            <person name="Tunlid A."/>
            <person name="Henrissat B."/>
            <person name="Grigoriev I.V."/>
            <person name="Hibbett D.S."/>
            <person name="Martin F."/>
            <person name="Nordberg H.P."/>
            <person name="Cantor M.N."/>
            <person name="Hua S.X."/>
        </authorList>
    </citation>
    <scope>NUCLEOTIDE SEQUENCE [LARGE SCALE GENOMIC DNA]</scope>
    <source>
        <strain evidence="1 2">ATCC 200175</strain>
    </source>
</reference>
<evidence type="ECO:0000313" key="2">
    <source>
        <dbReference type="Proteomes" id="UP000053647"/>
    </source>
</evidence>
<reference evidence="2" key="2">
    <citation type="submission" date="2015-01" db="EMBL/GenBank/DDBJ databases">
        <title>Evolutionary Origins and Diversification of the Mycorrhizal Mutualists.</title>
        <authorList>
            <consortium name="DOE Joint Genome Institute"/>
            <consortium name="Mycorrhizal Genomics Consortium"/>
            <person name="Kohler A."/>
            <person name="Kuo A."/>
            <person name="Nagy L.G."/>
            <person name="Floudas D."/>
            <person name="Copeland A."/>
            <person name="Barry K.W."/>
            <person name="Cichocki N."/>
            <person name="Veneault-Fourrey C."/>
            <person name="LaButti K."/>
            <person name="Lindquist E.A."/>
            <person name="Lipzen A."/>
            <person name="Lundell T."/>
            <person name="Morin E."/>
            <person name="Murat C."/>
            <person name="Riley R."/>
            <person name="Ohm R."/>
            <person name="Sun H."/>
            <person name="Tunlid A."/>
            <person name="Henrissat B."/>
            <person name="Grigoriev I.V."/>
            <person name="Hibbett D.S."/>
            <person name="Martin F."/>
        </authorList>
    </citation>
    <scope>NUCLEOTIDE SEQUENCE [LARGE SCALE GENOMIC DNA]</scope>
    <source>
        <strain evidence="2">ATCC 200175</strain>
    </source>
</reference>
<proteinExistence type="predicted"/>
<dbReference type="Pfam" id="PF14223">
    <property type="entry name" value="Retrotran_gag_2"/>
    <property type="match status" value="1"/>
</dbReference>
<accession>A0A0C9T8P3</accession>
<dbReference type="Proteomes" id="UP000053647">
    <property type="component" value="Unassembled WGS sequence"/>
</dbReference>
<name>A0A0C9T8P3_PAXIN</name>
<dbReference type="EMBL" id="KN819370">
    <property type="protein sequence ID" value="KIJ12025.1"/>
    <property type="molecule type" value="Genomic_DNA"/>
</dbReference>
<dbReference type="OrthoDB" id="3069822at2759"/>
<sequence>MAQGVSHVLDEMCPSSHTYDDNSTNANDIYSWKQDDTKALGYLILRVQESICVKHDALISAKAFWNALSTEYGTQGISATYGKFKVMLDTPIPSKQHPTSAFNKINAHFTCLKKADFEIPIKVQAMILLSKLPSSMNSIAQIVAMDKELMTPTRIEKAAVGNQSSLCVQHRAVGNSHPLRPQASFTRRSDVLTTTLKATTSPLSFPAATLTVQPIQRNPSVHTPPLPYDHPDPSLSIPIRW</sequence>
<dbReference type="AlphaFoldDB" id="A0A0C9T8P3"/>
<protein>
    <submittedName>
        <fullName evidence="1">Uncharacterized protein</fullName>
    </submittedName>
</protein>